<dbReference type="PROSITE" id="PS51459">
    <property type="entry name" value="FIDO"/>
    <property type="match status" value="1"/>
</dbReference>
<evidence type="ECO:0000256" key="1">
    <source>
        <dbReference type="PIRSR" id="PIRSR640198-1"/>
    </source>
</evidence>
<sequence>MSLLVSTLTDVDRRVVDLVLAEQHRLRPRVGVPGRWAGLMRLLKRLAVARAVHGSVAIEGRSASVDDAFAALDDEEPLDATGDDWQALRGHRDALTYVLQLSQEPDAKLSADLVKPLHFLLGRHDLAERPGLWRSDRASADDAYDHLGPGADDVPALVRDVARQTQDPEVPVLVRAAMAHLNLVAIHPFRSGNGPLARCVHTLLLASGDRAVAPEFAAIDEHLGRNAEDYRRVLGEVTGNGWPPERDARHWVRFCLTAHYRQARRLARRAELVSHLWIDAEERVASAGLPERCVQPLTYALTGGWLRNATYRQLVPDLSKNLASRDLNDLVKAELLEPVGEKRGRRYQPSAALSAVAAGHRAEAARLFDVDADPYRVLGA</sequence>
<evidence type="ECO:0000313" key="3">
    <source>
        <dbReference type="EMBL" id="KAA2263805.1"/>
    </source>
</evidence>
<dbReference type="EMBL" id="VUOB01000014">
    <property type="protein sequence ID" value="KAA2263805.1"/>
    <property type="molecule type" value="Genomic_DNA"/>
</dbReference>
<dbReference type="PANTHER" id="PTHR13504">
    <property type="entry name" value="FIDO DOMAIN-CONTAINING PROTEIN DDB_G0283145"/>
    <property type="match status" value="1"/>
</dbReference>
<reference evidence="3 4" key="2">
    <citation type="submission" date="2019-09" db="EMBL/GenBank/DDBJ databases">
        <authorList>
            <person name="Jin C."/>
        </authorList>
    </citation>
    <scope>NUCLEOTIDE SEQUENCE [LARGE SCALE GENOMIC DNA]</scope>
    <source>
        <strain evidence="3 4">AN110305</strain>
    </source>
</reference>
<comment type="caution">
    <text evidence="3">The sequence shown here is derived from an EMBL/GenBank/DDBJ whole genome shotgun (WGS) entry which is preliminary data.</text>
</comment>
<dbReference type="Proteomes" id="UP000323454">
    <property type="component" value="Unassembled WGS sequence"/>
</dbReference>
<accession>A0A5B2XL13</accession>
<evidence type="ECO:0000259" key="2">
    <source>
        <dbReference type="PROSITE" id="PS51459"/>
    </source>
</evidence>
<dbReference type="AlphaFoldDB" id="A0A5B2XL13"/>
<organism evidence="3 4">
    <name type="scientific">Solihabitans fulvus</name>
    <dbReference type="NCBI Taxonomy" id="1892852"/>
    <lineage>
        <taxon>Bacteria</taxon>
        <taxon>Bacillati</taxon>
        <taxon>Actinomycetota</taxon>
        <taxon>Actinomycetes</taxon>
        <taxon>Pseudonocardiales</taxon>
        <taxon>Pseudonocardiaceae</taxon>
        <taxon>Solihabitans</taxon>
    </lineage>
</organism>
<dbReference type="Gene3D" id="1.10.3290.10">
    <property type="entry name" value="Fido-like domain"/>
    <property type="match status" value="1"/>
</dbReference>
<dbReference type="InterPro" id="IPR003812">
    <property type="entry name" value="Fido"/>
</dbReference>
<proteinExistence type="predicted"/>
<evidence type="ECO:0000313" key="4">
    <source>
        <dbReference type="Proteomes" id="UP000323454"/>
    </source>
</evidence>
<protein>
    <submittedName>
        <fullName evidence="3">Fic family protein</fullName>
    </submittedName>
</protein>
<dbReference type="InterPro" id="IPR040198">
    <property type="entry name" value="Fido_containing"/>
</dbReference>
<dbReference type="RefSeq" id="WP_149849036.1">
    <property type="nucleotide sequence ID" value="NZ_VUOB01000014.1"/>
</dbReference>
<dbReference type="InterPro" id="IPR036597">
    <property type="entry name" value="Fido-like_dom_sf"/>
</dbReference>
<keyword evidence="4" id="KW-1185">Reference proteome</keyword>
<feature type="active site" evidence="1">
    <location>
        <position position="187"/>
    </location>
</feature>
<dbReference type="OrthoDB" id="9813719at2"/>
<name>A0A5B2XL13_9PSEU</name>
<reference evidence="3 4" key="1">
    <citation type="submission" date="2019-09" db="EMBL/GenBank/DDBJ databases">
        <title>Goodfellowia gen. nov., a new genus of the Pseudonocardineae related to Actinoalloteichus, containing Goodfellowia coeruleoviolacea gen. nov., comb. nov. gen. nov., comb. nov.</title>
        <authorList>
            <person name="Labeda D."/>
        </authorList>
    </citation>
    <scope>NUCLEOTIDE SEQUENCE [LARGE SCALE GENOMIC DNA]</scope>
    <source>
        <strain evidence="3 4">AN110305</strain>
    </source>
</reference>
<dbReference type="SUPFAM" id="SSF140931">
    <property type="entry name" value="Fic-like"/>
    <property type="match status" value="1"/>
</dbReference>
<gene>
    <name evidence="3" type="ORF">F0L68_09020</name>
</gene>
<dbReference type="Pfam" id="PF02661">
    <property type="entry name" value="Fic"/>
    <property type="match status" value="1"/>
</dbReference>
<feature type="domain" description="Fido" evidence="2">
    <location>
        <begin position="109"/>
        <end position="257"/>
    </location>
</feature>
<dbReference type="PANTHER" id="PTHR13504:SF38">
    <property type="entry name" value="FIDO DOMAIN-CONTAINING PROTEIN"/>
    <property type="match status" value="1"/>
</dbReference>